<gene>
    <name evidence="6" type="ORF">J4G78_07350</name>
</gene>
<keyword evidence="1" id="KW-0677">Repeat</keyword>
<dbReference type="RefSeq" id="WP_207989728.1">
    <property type="nucleotide sequence ID" value="NZ_CP071794.1"/>
</dbReference>
<dbReference type="InterPro" id="IPR003593">
    <property type="entry name" value="AAA+_ATPase"/>
</dbReference>
<keyword evidence="3 6" id="KW-0067">ATP-binding</keyword>
<dbReference type="Proteomes" id="UP000663923">
    <property type="component" value="Chromosome"/>
</dbReference>
<dbReference type="PANTHER" id="PTHR19211">
    <property type="entry name" value="ATP-BINDING TRANSPORT PROTEIN-RELATED"/>
    <property type="match status" value="1"/>
</dbReference>
<feature type="domain" description="ABC transporter" evidence="5">
    <location>
        <begin position="5"/>
        <end position="234"/>
    </location>
</feature>
<reference evidence="6 7" key="1">
    <citation type="submission" date="2021-03" db="EMBL/GenBank/DDBJ databases">
        <title>Complete genome of Parasphingorhabdus_sp.JHSY0214.</title>
        <authorList>
            <person name="Yoo J.H."/>
            <person name="Bae J.W."/>
        </authorList>
    </citation>
    <scope>NUCLEOTIDE SEQUENCE [LARGE SCALE GENOMIC DNA]</scope>
    <source>
        <strain evidence="6 7">JHSY0214</strain>
    </source>
</reference>
<evidence type="ECO:0000256" key="1">
    <source>
        <dbReference type="ARBA" id="ARBA00022737"/>
    </source>
</evidence>
<dbReference type="Pfam" id="PF00005">
    <property type="entry name" value="ABC_tran"/>
    <property type="match status" value="2"/>
</dbReference>
<proteinExistence type="predicted"/>
<organism evidence="6 7">
    <name type="scientific">Parasphingorhabdus cellanae</name>
    <dbReference type="NCBI Taxonomy" id="2806553"/>
    <lineage>
        <taxon>Bacteria</taxon>
        <taxon>Pseudomonadati</taxon>
        <taxon>Pseudomonadota</taxon>
        <taxon>Alphaproteobacteria</taxon>
        <taxon>Sphingomonadales</taxon>
        <taxon>Sphingomonadaceae</taxon>
        <taxon>Parasphingorhabdus</taxon>
    </lineage>
</organism>
<dbReference type="Gene3D" id="3.40.50.300">
    <property type="entry name" value="P-loop containing nucleotide triphosphate hydrolases"/>
    <property type="match status" value="2"/>
</dbReference>
<feature type="coiled-coil region" evidence="4">
    <location>
        <begin position="222"/>
        <end position="249"/>
    </location>
</feature>
<dbReference type="InterPro" id="IPR050611">
    <property type="entry name" value="ABCF"/>
</dbReference>
<dbReference type="EMBL" id="CP071794">
    <property type="protein sequence ID" value="QTD57338.1"/>
    <property type="molecule type" value="Genomic_DNA"/>
</dbReference>
<feature type="domain" description="ABC transporter" evidence="5">
    <location>
        <begin position="336"/>
        <end position="525"/>
    </location>
</feature>
<accession>A0ABX7T6W5</accession>
<keyword evidence="4" id="KW-0175">Coiled coil</keyword>
<evidence type="ECO:0000259" key="5">
    <source>
        <dbReference type="PROSITE" id="PS50893"/>
    </source>
</evidence>
<dbReference type="PROSITE" id="PS00211">
    <property type="entry name" value="ABC_TRANSPORTER_1"/>
    <property type="match status" value="1"/>
</dbReference>
<dbReference type="InterPro" id="IPR017871">
    <property type="entry name" value="ABC_transporter-like_CS"/>
</dbReference>
<dbReference type="SMART" id="SM00382">
    <property type="entry name" value="AAA"/>
    <property type="match status" value="2"/>
</dbReference>
<keyword evidence="7" id="KW-1185">Reference proteome</keyword>
<dbReference type="SUPFAM" id="SSF52540">
    <property type="entry name" value="P-loop containing nucleoside triphosphate hydrolases"/>
    <property type="match status" value="2"/>
</dbReference>
<evidence type="ECO:0000313" key="7">
    <source>
        <dbReference type="Proteomes" id="UP000663923"/>
    </source>
</evidence>
<evidence type="ECO:0000256" key="3">
    <source>
        <dbReference type="ARBA" id="ARBA00022840"/>
    </source>
</evidence>
<protein>
    <submittedName>
        <fullName evidence="6">ABC-F family ATP-binding cassette domain-containing protein</fullName>
    </submittedName>
</protein>
<evidence type="ECO:0000256" key="2">
    <source>
        <dbReference type="ARBA" id="ARBA00022741"/>
    </source>
</evidence>
<keyword evidence="2" id="KW-0547">Nucleotide-binding</keyword>
<dbReference type="CDD" id="cd03221">
    <property type="entry name" value="ABCF_EF-3"/>
    <property type="match status" value="2"/>
</dbReference>
<sequence length="531" mass="58096">MSAFLTFDHLSVAAPDGRRLFSDLTISVGRELVGIVGRNGSGKSTLLSVASGEREPSSGTINRSSHIAMLRQIQPDDSSIAEALGVASDLDRLRRLEIGEGSAEDAGLADWTLEQRIEDVFDRVKLPSINTQRSVASLSGGERTRLGLVAMLLTNPNLLLMDEPTNNLDVQGREAIADLLDAWPGGALIASHDRDLLERVDRIVHLSQVGIFSVTGGWSAFIAERDALRERLETELASAEHDLKQQRIAVQRQVEKKARRDKAGRARRAKGIDSKLFLNAQAERAEHSAARDSHLADRLIGDVRNAVDEARRQVEIVTPLTIDLPQPDLPANRTLLKFDEVSFECDGKMLFGPLSFSLTGPMRVVVSGPNGSGKTSLLRLAMGLSEPSSGHVKRINNALAMLDQHVELLDPRLDLVANMQARHAKMTRGQAHEVLARFAFRNQDALRSVSTLSGGERLRAGLAMITGGPSTPQMLVLDEPTNHLDVESIEMLEQSLSSYKGALMLVSHDRKFLDNIGYDDEIHIAGYCENE</sequence>
<evidence type="ECO:0000256" key="4">
    <source>
        <dbReference type="SAM" id="Coils"/>
    </source>
</evidence>
<name>A0ABX7T6W5_9SPHN</name>
<evidence type="ECO:0000313" key="6">
    <source>
        <dbReference type="EMBL" id="QTD57338.1"/>
    </source>
</evidence>
<dbReference type="InterPro" id="IPR027417">
    <property type="entry name" value="P-loop_NTPase"/>
</dbReference>
<dbReference type="GO" id="GO:0005524">
    <property type="term" value="F:ATP binding"/>
    <property type="evidence" value="ECO:0007669"/>
    <property type="project" value="UniProtKB-KW"/>
</dbReference>
<dbReference type="PROSITE" id="PS50893">
    <property type="entry name" value="ABC_TRANSPORTER_2"/>
    <property type="match status" value="2"/>
</dbReference>
<dbReference type="PANTHER" id="PTHR19211:SF6">
    <property type="entry name" value="BLL7188 PROTEIN"/>
    <property type="match status" value="1"/>
</dbReference>
<dbReference type="InterPro" id="IPR003439">
    <property type="entry name" value="ABC_transporter-like_ATP-bd"/>
</dbReference>